<feature type="region of interest" description="Disordered" evidence="1">
    <location>
        <begin position="359"/>
        <end position="392"/>
    </location>
</feature>
<feature type="compositionally biased region" description="Basic residues" evidence="1">
    <location>
        <begin position="319"/>
        <end position="330"/>
    </location>
</feature>
<evidence type="ECO:0000256" key="1">
    <source>
        <dbReference type="SAM" id="MobiDB-lite"/>
    </source>
</evidence>
<dbReference type="PANTHER" id="PTHR16757:SF1">
    <property type="entry name" value="DENDRIN"/>
    <property type="match status" value="1"/>
</dbReference>
<dbReference type="GeneID" id="110075250"/>
<feature type="region of interest" description="Disordered" evidence="1">
    <location>
        <begin position="192"/>
        <end position="280"/>
    </location>
</feature>
<protein>
    <submittedName>
        <fullName evidence="3">Dendrin isoform X1</fullName>
    </submittedName>
</protein>
<feature type="compositionally biased region" description="Low complexity" evidence="1">
    <location>
        <begin position="207"/>
        <end position="224"/>
    </location>
</feature>
<reference evidence="3" key="2">
    <citation type="submission" date="2025-08" db="UniProtKB">
        <authorList>
            <consortium name="RefSeq"/>
        </authorList>
    </citation>
    <scope>IDENTIFICATION</scope>
</reference>
<dbReference type="InterPro" id="IPR026500">
    <property type="entry name" value="Dendrin"/>
</dbReference>
<feature type="region of interest" description="Disordered" evidence="1">
    <location>
        <begin position="529"/>
        <end position="675"/>
    </location>
</feature>
<gene>
    <name evidence="3" type="primary">DDN</name>
</gene>
<proteinExistence type="predicted"/>
<evidence type="ECO:0000313" key="3">
    <source>
        <dbReference type="RefSeq" id="XP_020641968.2"/>
    </source>
</evidence>
<feature type="region of interest" description="Disordered" evidence="1">
    <location>
        <begin position="292"/>
        <end position="341"/>
    </location>
</feature>
<name>A0A6J0T3V9_9SAUR</name>
<dbReference type="Pfam" id="PF15498">
    <property type="entry name" value="Dendrin"/>
    <property type="match status" value="2"/>
</dbReference>
<feature type="compositionally biased region" description="Low complexity" evidence="1">
    <location>
        <begin position="628"/>
        <end position="640"/>
    </location>
</feature>
<feature type="compositionally biased region" description="Acidic residues" evidence="1">
    <location>
        <begin position="595"/>
        <end position="607"/>
    </location>
</feature>
<dbReference type="RefSeq" id="XP_020641968.2">
    <property type="nucleotide sequence ID" value="XM_020786309.2"/>
</dbReference>
<dbReference type="PANTHER" id="PTHR16757">
    <property type="entry name" value="DENDRIN"/>
    <property type="match status" value="1"/>
</dbReference>
<dbReference type="AlphaFoldDB" id="A0A6J0T3V9"/>
<dbReference type="Proteomes" id="UP001652642">
    <property type="component" value="Chromosome 2"/>
</dbReference>
<sequence length="675" mass="72695">MKLSVQDCDTGCDKAGLQHHRRKDLVQFNSRSTMEAGLWTGQGYSAPWMYHGAAGHYTLLEKQLDSDVSPCRYRPASRVLQDSTNWLDAQQLPPHWSLLKQEDHWFSGKELSGEVPSPKAQRQLQQHSPTYRGFPCWRDRSWGGRPASKDHSAANSKWYPGVPLAHSKSDLPARAPPSYEAHMLLRLRVGQGPRKENWPHPPPYVAPPSYEAPHLTVRPPQQQQLPPPQRYAHKDASSAGKQVLREAPRKVQARAVGVRGPLMHGPGGKARQSPAEIPGSWSYLSGAGTWSGPKMHPARAGQGKSSDGLLASWDMSPQHRSHTLPRRSKPTKGAPVPHPPEHILPAGWGFSHTAVGPQAVAGKGSRVGGKQRKDLLPQWKEPGPGKESAGSQGALWKLTPRKRGGLFVIDATCVVIQAHYIPPPRMEHVRYLGLEERPDKVKVASSPRGSPGPVSMEERAARILGLSLSELGLSEAGAGKTPGIPGPKVGESHVASATVSQEAYGTGQPGGQNSALASPRKPLLAAPALSSFQVGPKEQEVPSPDDRGTAVPCQENGCGLLQGEGEPTLSTEKTSYALDLKEAMLRIRRHTAPDSDTDDDDEEEELEKDSRPPGGQPVWRGRLNDGALSYSSSSLDSSSSNATVVPRNATPTLRNGPKAGPASTARQGGLVQVGP</sequence>
<evidence type="ECO:0000313" key="2">
    <source>
        <dbReference type="Proteomes" id="UP001652642"/>
    </source>
</evidence>
<feature type="compositionally biased region" description="Basic and acidic residues" evidence="1">
    <location>
        <begin position="537"/>
        <end position="548"/>
    </location>
</feature>
<reference evidence="2" key="1">
    <citation type="submission" date="2025-05" db="UniProtKB">
        <authorList>
            <consortium name="RefSeq"/>
        </authorList>
    </citation>
    <scope>NUCLEOTIDE SEQUENCE [LARGE SCALE GENOMIC DNA]</scope>
</reference>
<feature type="compositionally biased region" description="Polar residues" evidence="1">
    <location>
        <begin position="120"/>
        <end position="129"/>
    </location>
</feature>
<organism evidence="2 3">
    <name type="scientific">Pogona vitticeps</name>
    <name type="common">central bearded dragon</name>
    <dbReference type="NCBI Taxonomy" id="103695"/>
    <lineage>
        <taxon>Eukaryota</taxon>
        <taxon>Metazoa</taxon>
        <taxon>Chordata</taxon>
        <taxon>Craniata</taxon>
        <taxon>Vertebrata</taxon>
        <taxon>Euteleostomi</taxon>
        <taxon>Lepidosauria</taxon>
        <taxon>Squamata</taxon>
        <taxon>Bifurcata</taxon>
        <taxon>Unidentata</taxon>
        <taxon>Episquamata</taxon>
        <taxon>Toxicofera</taxon>
        <taxon>Iguania</taxon>
        <taxon>Acrodonta</taxon>
        <taxon>Agamidae</taxon>
        <taxon>Amphibolurinae</taxon>
        <taxon>Pogona</taxon>
    </lineage>
</organism>
<keyword evidence="2" id="KW-1185">Reference proteome</keyword>
<dbReference type="CTD" id="23109"/>
<accession>A0A6J0T3V9</accession>
<feature type="region of interest" description="Disordered" evidence="1">
    <location>
        <begin position="477"/>
        <end position="497"/>
    </location>
</feature>
<feature type="region of interest" description="Disordered" evidence="1">
    <location>
        <begin position="110"/>
        <end position="130"/>
    </location>
</feature>